<keyword evidence="2" id="KW-0547">Nucleotide-binding</keyword>
<dbReference type="GO" id="GO:0005829">
    <property type="term" value="C:cytosol"/>
    <property type="evidence" value="ECO:0007669"/>
    <property type="project" value="TreeGrafter"/>
</dbReference>
<name>A0A1F7L1F0_9BACT</name>
<dbReference type="AlphaFoldDB" id="A0A1F7L1F0"/>
<dbReference type="InterPro" id="IPR018149">
    <property type="entry name" value="Lys-tRNA-synth_II_C"/>
</dbReference>
<comment type="caution">
    <text evidence="5">The sequence shown here is derived from an EMBL/GenBank/DDBJ whole genome shotgun (WGS) entry which is preliminary data.</text>
</comment>
<dbReference type="InterPro" id="IPR004364">
    <property type="entry name" value="Aa-tRNA-synt_II"/>
</dbReference>
<organism evidence="5 6">
    <name type="scientific">Candidatus Roizmanbacteria bacterium RIFOXYD1_FULL_38_12</name>
    <dbReference type="NCBI Taxonomy" id="1802093"/>
    <lineage>
        <taxon>Bacteria</taxon>
        <taxon>Candidatus Roizmaniibacteriota</taxon>
    </lineage>
</organism>
<dbReference type="Proteomes" id="UP000177050">
    <property type="component" value="Unassembled WGS sequence"/>
</dbReference>
<evidence type="ECO:0000259" key="4">
    <source>
        <dbReference type="PROSITE" id="PS50862"/>
    </source>
</evidence>
<dbReference type="EMBL" id="MGBR01000001">
    <property type="protein sequence ID" value="OGK73874.1"/>
    <property type="molecule type" value="Genomic_DNA"/>
</dbReference>
<dbReference type="PANTHER" id="PTHR42918">
    <property type="entry name" value="LYSYL-TRNA SYNTHETASE"/>
    <property type="match status" value="1"/>
</dbReference>
<evidence type="ECO:0000256" key="2">
    <source>
        <dbReference type="ARBA" id="ARBA00022741"/>
    </source>
</evidence>
<dbReference type="Pfam" id="PF00152">
    <property type="entry name" value="tRNA-synt_2"/>
    <property type="match status" value="1"/>
</dbReference>
<accession>A0A1F7L1F0</accession>
<evidence type="ECO:0000256" key="3">
    <source>
        <dbReference type="ARBA" id="ARBA00022840"/>
    </source>
</evidence>
<evidence type="ECO:0000313" key="5">
    <source>
        <dbReference type="EMBL" id="OGK73874.1"/>
    </source>
</evidence>
<dbReference type="GO" id="GO:0006430">
    <property type="term" value="P:lysyl-tRNA aminoacylation"/>
    <property type="evidence" value="ECO:0007669"/>
    <property type="project" value="InterPro"/>
</dbReference>
<dbReference type="InterPro" id="IPR006195">
    <property type="entry name" value="aa-tRNA-synth_II"/>
</dbReference>
<protein>
    <recommendedName>
        <fullName evidence="4">Aminoacyl-transfer RNA synthetases class-II family profile domain-containing protein</fullName>
    </recommendedName>
</protein>
<feature type="domain" description="Aminoacyl-transfer RNA synthetases class-II family profile" evidence="4">
    <location>
        <begin position="9"/>
        <end position="312"/>
    </location>
</feature>
<dbReference type="PROSITE" id="PS50862">
    <property type="entry name" value="AA_TRNA_LIGASE_II"/>
    <property type="match status" value="1"/>
</dbReference>
<dbReference type="PRINTS" id="PR00982">
    <property type="entry name" value="TRNASYNTHLYS"/>
</dbReference>
<keyword evidence="1" id="KW-0436">Ligase</keyword>
<keyword evidence="3" id="KW-0067">ATP-binding</keyword>
<evidence type="ECO:0000256" key="1">
    <source>
        <dbReference type="ARBA" id="ARBA00022598"/>
    </source>
</evidence>
<dbReference type="InterPro" id="IPR045864">
    <property type="entry name" value="aa-tRNA-synth_II/BPL/LPL"/>
</dbReference>
<dbReference type="Gene3D" id="3.30.930.10">
    <property type="entry name" value="Bira Bifunctional Protein, Domain 2"/>
    <property type="match status" value="1"/>
</dbReference>
<gene>
    <name evidence="5" type="ORF">A3K52_03800</name>
</gene>
<dbReference type="GO" id="GO:0004824">
    <property type="term" value="F:lysine-tRNA ligase activity"/>
    <property type="evidence" value="ECO:0007669"/>
    <property type="project" value="InterPro"/>
</dbReference>
<evidence type="ECO:0000313" key="6">
    <source>
        <dbReference type="Proteomes" id="UP000177050"/>
    </source>
</evidence>
<reference evidence="5 6" key="1">
    <citation type="journal article" date="2016" name="Nat. Commun.">
        <title>Thousands of microbial genomes shed light on interconnected biogeochemical processes in an aquifer system.</title>
        <authorList>
            <person name="Anantharaman K."/>
            <person name="Brown C.T."/>
            <person name="Hug L.A."/>
            <person name="Sharon I."/>
            <person name="Castelle C.J."/>
            <person name="Probst A.J."/>
            <person name="Thomas B.C."/>
            <person name="Singh A."/>
            <person name="Wilkins M.J."/>
            <person name="Karaoz U."/>
            <person name="Brodie E.L."/>
            <person name="Williams K.H."/>
            <person name="Hubbard S.S."/>
            <person name="Banfield J.F."/>
        </authorList>
    </citation>
    <scope>NUCLEOTIDE SEQUENCE [LARGE SCALE GENOMIC DNA]</scope>
</reference>
<dbReference type="GO" id="GO:0000049">
    <property type="term" value="F:tRNA binding"/>
    <property type="evidence" value="ECO:0007669"/>
    <property type="project" value="TreeGrafter"/>
</dbReference>
<dbReference type="PANTHER" id="PTHR42918:SF6">
    <property type="entry name" value="ELONGATION FACTOR P--(R)-BETA-LYSINE LIGASE"/>
    <property type="match status" value="1"/>
</dbReference>
<sequence>MINFKPVFIREEIIRSARKFFYEQNFHEVIVPVLNKTVPHEPNLYPFSTGEYFLSLSPERGLKRMLSRGMGNCFAFAKSFRNLEKSGSWHIPEFLMLEWYRHDADYLSIMKDTKQLILSIQSTLGKESQIIKSTQHSWEIVSLQDVFKRNMGVSLMEVLKQESVLFDIARKKNYKTNHATWRGLWDQVFVNDIEQNLPSGPVFLTDYPAILSPLCKPQQDKPYLAERFELYIDKIEIANGNTENTDVSSMRKVFEKEKQQRGSSSQPIDEEFLAASQALQKGSYAGCGLGIDRLAMLFSGADSICDVEQLWEVKV</sequence>
<dbReference type="SUPFAM" id="SSF55681">
    <property type="entry name" value="Class II aaRS and biotin synthetases"/>
    <property type="match status" value="1"/>
</dbReference>
<proteinExistence type="predicted"/>
<dbReference type="GO" id="GO:0005524">
    <property type="term" value="F:ATP binding"/>
    <property type="evidence" value="ECO:0007669"/>
    <property type="project" value="UniProtKB-KW"/>
</dbReference>